<protein>
    <recommendedName>
        <fullName evidence="3">Condensation domain-containing protein</fullName>
    </recommendedName>
</protein>
<organism evidence="1 2">
    <name type="scientific">Tilletia horrida</name>
    <dbReference type="NCBI Taxonomy" id="155126"/>
    <lineage>
        <taxon>Eukaryota</taxon>
        <taxon>Fungi</taxon>
        <taxon>Dikarya</taxon>
        <taxon>Basidiomycota</taxon>
        <taxon>Ustilaginomycotina</taxon>
        <taxon>Exobasidiomycetes</taxon>
        <taxon>Tilletiales</taxon>
        <taxon>Tilletiaceae</taxon>
        <taxon>Tilletia</taxon>
    </lineage>
</organism>
<dbReference type="Proteomes" id="UP001176517">
    <property type="component" value="Unassembled WGS sequence"/>
</dbReference>
<reference evidence="1" key="1">
    <citation type="journal article" date="2023" name="PhytoFront">
        <title>Draft Genome Resources of Seven Strains of Tilletia horrida, Causal Agent of Kernel Smut of Rice.</title>
        <authorList>
            <person name="Khanal S."/>
            <person name="Antony Babu S."/>
            <person name="Zhou X.G."/>
        </authorList>
    </citation>
    <scope>NUCLEOTIDE SEQUENCE</scope>
    <source>
        <strain evidence="1">TX6</strain>
    </source>
</reference>
<comment type="caution">
    <text evidence="1">The sequence shown here is derived from an EMBL/GenBank/DDBJ whole genome shotgun (WGS) entry which is preliminary data.</text>
</comment>
<dbReference type="PANTHER" id="PTHR42034:SF1">
    <property type="entry name" value="CONDENSATION DOMAIN-CONTAINING PROTEIN"/>
    <property type="match status" value="1"/>
</dbReference>
<accession>A0AAN6JPA2</accession>
<dbReference type="InterPro" id="IPR023213">
    <property type="entry name" value="CAT-like_dom_sf"/>
</dbReference>
<evidence type="ECO:0008006" key="3">
    <source>
        <dbReference type="Google" id="ProtNLM"/>
    </source>
</evidence>
<gene>
    <name evidence="1" type="ORF">OC846_006524</name>
</gene>
<keyword evidence="2" id="KW-1185">Reference proteome</keyword>
<dbReference type="Gene3D" id="3.30.559.30">
    <property type="entry name" value="Nonribosomal peptide synthetase, condensation domain"/>
    <property type="match status" value="1"/>
</dbReference>
<name>A0AAN6JPA2_9BASI</name>
<dbReference type="EMBL" id="JAPDMZ010000399">
    <property type="protein sequence ID" value="KAK0543121.1"/>
    <property type="molecule type" value="Genomic_DNA"/>
</dbReference>
<evidence type="ECO:0000313" key="1">
    <source>
        <dbReference type="EMBL" id="KAK0543121.1"/>
    </source>
</evidence>
<dbReference type="PANTHER" id="PTHR42034">
    <property type="entry name" value="CHROMOSOME 7, WHOLE GENOME SHOTGUN SEQUENCE-RELATED"/>
    <property type="match status" value="1"/>
</dbReference>
<dbReference type="AlphaFoldDB" id="A0AAN6JPA2"/>
<evidence type="ECO:0000313" key="2">
    <source>
        <dbReference type="Proteomes" id="UP001176517"/>
    </source>
</evidence>
<proteinExistence type="predicted"/>
<dbReference type="Gene3D" id="3.30.559.10">
    <property type="entry name" value="Chloramphenicol acetyltransferase-like domain"/>
    <property type="match status" value="1"/>
</dbReference>
<sequence length="604" mass="66932">MANFIESIGTTAWWIGFAVWYNYFAKGKQLPPIPPLPPIVPEDAPLTKEQQAFRFQRAPDKPNALVRRLWGEELFFWVFAKWTNNAADTAAVFHFTAPGVDVRKYARSAWLRVRFEAPLIGAKVVKGALPHLPAHLPYWQYDIPDSFDQVSAWADATFQMVEQEEGKSDAQVVDELRNDLMARPVSDDYPATGYLYIGKERNTFIFNSGHFLADGTAFLSVVDMFWQALAESADVDLNEQVRKLKWGSEVESLPPTVSEAMGFGPTCEDKQVMLQLIAPLIEGRLPSLTLVPHRDVLKGRLGTNAILQYKLDPTETKQINNAIKSLGFNFSHALDAARHTALYFIRAKIAEEADLPLEETHIVNFLSPINCRKFFRGKYADKPYVSVGCAAFNTEVPMAALARRPGQSDVEWQQHIFSTCLKVLAPQYIAVGNDWRLIQGVAPGTTLLGCEKPAVPSTEEPGLSDAYTSLGLLESKIKTDYTNAAGETVLSFSDFALSSRQTSCQVALHTWNVRGTTVFSANYNDRFDEDYIRNYLDIIVGVLREATRRVGLPALAAAAREMESPAAVSTAKEGVAERTVLTEDLKKKVEQAASQVGAASEAAA</sequence>